<dbReference type="SMART" id="SM00487">
    <property type="entry name" value="DEXDc"/>
    <property type="match status" value="1"/>
</dbReference>
<dbReference type="Gene3D" id="3.40.50.300">
    <property type="entry name" value="P-loop containing nucleotide triphosphate hydrolases"/>
    <property type="match status" value="2"/>
</dbReference>
<dbReference type="SUPFAM" id="SSF52540">
    <property type="entry name" value="P-loop containing nucleoside triphosphate hydrolases"/>
    <property type="match status" value="2"/>
</dbReference>
<dbReference type="PROSITE" id="PS51194">
    <property type="entry name" value="HELICASE_CTER"/>
    <property type="match status" value="1"/>
</dbReference>
<evidence type="ECO:0000256" key="2">
    <source>
        <dbReference type="ARBA" id="ARBA00022801"/>
    </source>
</evidence>
<protein>
    <submittedName>
        <fullName evidence="7">DEAD/DEAH box helicase</fullName>
    </submittedName>
</protein>
<dbReference type="Proteomes" id="UP000649799">
    <property type="component" value="Unassembled WGS sequence"/>
</dbReference>
<organism evidence="7 8">
    <name type="scientific">Cyclobacterium plantarum</name>
    <dbReference type="NCBI Taxonomy" id="2716263"/>
    <lineage>
        <taxon>Bacteria</taxon>
        <taxon>Pseudomonadati</taxon>
        <taxon>Bacteroidota</taxon>
        <taxon>Cytophagia</taxon>
        <taxon>Cytophagales</taxon>
        <taxon>Cyclobacteriaceae</taxon>
        <taxon>Cyclobacterium</taxon>
    </lineage>
</organism>
<dbReference type="Pfam" id="PF00270">
    <property type="entry name" value="DEAD"/>
    <property type="match status" value="1"/>
</dbReference>
<dbReference type="RefSeq" id="WP_166149219.1">
    <property type="nucleotide sequence ID" value="NZ_JAANYN010000008.1"/>
</dbReference>
<keyword evidence="4" id="KW-0067">ATP-binding</keyword>
<evidence type="ECO:0000256" key="3">
    <source>
        <dbReference type="ARBA" id="ARBA00022806"/>
    </source>
</evidence>
<keyword evidence="1" id="KW-0547">Nucleotide-binding</keyword>
<dbReference type="PANTHER" id="PTHR12131:SF1">
    <property type="entry name" value="ATP-DEPENDENT RNA HELICASE SUPV3L1, MITOCHONDRIAL-RELATED"/>
    <property type="match status" value="1"/>
</dbReference>
<dbReference type="InterPro" id="IPR050699">
    <property type="entry name" value="RNA-DNA_Helicase"/>
</dbReference>
<dbReference type="EMBL" id="JAANYN010000008">
    <property type="protein sequence ID" value="NHE58638.1"/>
    <property type="molecule type" value="Genomic_DNA"/>
</dbReference>
<dbReference type="SMART" id="SM00490">
    <property type="entry name" value="HELICc"/>
    <property type="match status" value="1"/>
</dbReference>
<accession>A0ABX0HE82</accession>
<dbReference type="GO" id="GO:0004386">
    <property type="term" value="F:helicase activity"/>
    <property type="evidence" value="ECO:0007669"/>
    <property type="project" value="UniProtKB-KW"/>
</dbReference>
<dbReference type="PROSITE" id="PS51192">
    <property type="entry name" value="HELICASE_ATP_BIND_1"/>
    <property type="match status" value="1"/>
</dbReference>
<gene>
    <name evidence="7" type="ORF">G9Q97_17650</name>
</gene>
<sequence length="734" mass="85112">MSFESYTQAIDFLMQKKEISIEDSFDLSKYCSYLLRNSEKEGRDLVIRIHDSWNLLPESTKPIWNDITESAGLYPYVNPEYLSKSGLLRYEYHKSRFLQGVYLHEEQQQLSVELQSKRSLVVSAPTSFGKSLLIEEVIASQLYKQIVVIQPTLALLDETRKKLLKYKDSYKVVVSTSQEPDEEKGNIFLFTGERVVEYDKFSQIDFFVIDEFYKLSIDRDDDRAIALNQAFHRLLKFTNKFYLLGPMIKNIPVNFKNKFELTWFPTEFATVAVDEINNTVEGKHKATEKKELKKLNLFNYLISQNEQTIIYCSAPNRTTNLALEFLQFLKENAISINNPFLEENSDVVEWIEENINDSWSLNEALEYGVAFHHGAVPRHLGSTIVDCFNNGSVQWLFCTSTLIEGVNTSAKNVVLFDKKKGPKPIDFFDYKNIAGRSGRMRQHFVGNVIRFEDQPEQMELIVDIPLFNQEEAPLEILIGLEDEEIEDKAKPRLENFNSLPDDLKEVIKLNSGISIEAQMAIVDKIESNLNFYHSQLAWKSLPNNFDNLSTVIDLCWDTLTGPGDKTYIDGIGRLSARWLTSFTFSYINLKSISAVINSYINNDFWIKKIPDRQKRIDTATYSILHITRHWFDYKLPKWLNVISNLQEYVFKKNNLSHGNYSFLSSSIENGFLHPNIAALSEYDIPLSAIRKLEKYINRDRTPEMNIINLNQLSDEELESNNLLRYEIAKIRNAF</sequence>
<feature type="domain" description="Helicase C-terminal" evidence="6">
    <location>
        <begin position="296"/>
        <end position="480"/>
    </location>
</feature>
<dbReference type="InterPro" id="IPR014001">
    <property type="entry name" value="Helicase_ATP-bd"/>
</dbReference>
<name>A0ABX0HE82_9BACT</name>
<keyword evidence="8" id="KW-1185">Reference proteome</keyword>
<evidence type="ECO:0000259" key="6">
    <source>
        <dbReference type="PROSITE" id="PS51194"/>
    </source>
</evidence>
<evidence type="ECO:0000256" key="4">
    <source>
        <dbReference type="ARBA" id="ARBA00022840"/>
    </source>
</evidence>
<evidence type="ECO:0000256" key="1">
    <source>
        <dbReference type="ARBA" id="ARBA00022741"/>
    </source>
</evidence>
<comment type="caution">
    <text evidence="7">The sequence shown here is derived from an EMBL/GenBank/DDBJ whole genome shotgun (WGS) entry which is preliminary data.</text>
</comment>
<evidence type="ECO:0000313" key="7">
    <source>
        <dbReference type="EMBL" id="NHE58638.1"/>
    </source>
</evidence>
<dbReference type="InterPro" id="IPR001650">
    <property type="entry name" value="Helicase_C-like"/>
</dbReference>
<reference evidence="7 8" key="1">
    <citation type="submission" date="2020-03" db="EMBL/GenBank/DDBJ databases">
        <title>Cyclobacterium plantarum sp. nov., a marine bacterium isolated from a coastal-marine wetland.</title>
        <authorList>
            <person name="Sanchez-Porro C."/>
            <person name="Ventosa A."/>
            <person name="Amoozegar M."/>
        </authorList>
    </citation>
    <scope>NUCLEOTIDE SEQUENCE [LARGE SCALE GENOMIC DNA]</scope>
    <source>
        <strain evidence="7 8">GBPx2</strain>
    </source>
</reference>
<dbReference type="InterPro" id="IPR027417">
    <property type="entry name" value="P-loop_NTPase"/>
</dbReference>
<dbReference type="Pfam" id="PF00271">
    <property type="entry name" value="Helicase_C"/>
    <property type="match status" value="1"/>
</dbReference>
<keyword evidence="3 7" id="KW-0347">Helicase</keyword>
<evidence type="ECO:0000259" key="5">
    <source>
        <dbReference type="PROSITE" id="PS51192"/>
    </source>
</evidence>
<feature type="domain" description="Helicase ATP-binding" evidence="5">
    <location>
        <begin position="111"/>
        <end position="334"/>
    </location>
</feature>
<dbReference type="PANTHER" id="PTHR12131">
    <property type="entry name" value="ATP-DEPENDENT RNA AND DNA HELICASE"/>
    <property type="match status" value="1"/>
</dbReference>
<proteinExistence type="predicted"/>
<evidence type="ECO:0000313" key="8">
    <source>
        <dbReference type="Proteomes" id="UP000649799"/>
    </source>
</evidence>
<keyword evidence="2" id="KW-0378">Hydrolase</keyword>
<dbReference type="InterPro" id="IPR011545">
    <property type="entry name" value="DEAD/DEAH_box_helicase_dom"/>
</dbReference>